<dbReference type="PANTHER" id="PTHR43418">
    <property type="entry name" value="MULTIFUNCTIONAL TRYPTOPHAN BIOSYNTHESIS PROTEIN-RELATED"/>
    <property type="match status" value="1"/>
</dbReference>
<accession>A0ABP3X890</accession>
<feature type="domain" description="Glutamine amidotransferase" evidence="2">
    <location>
        <begin position="3"/>
        <end position="185"/>
    </location>
</feature>
<dbReference type="InterPro" id="IPR006221">
    <property type="entry name" value="TrpG/PapA_dom"/>
</dbReference>
<proteinExistence type="predicted"/>
<dbReference type="Gene3D" id="3.40.50.880">
    <property type="match status" value="1"/>
</dbReference>
<dbReference type="InterPro" id="IPR029062">
    <property type="entry name" value="Class_I_gatase-like"/>
</dbReference>
<dbReference type="SUPFAM" id="SSF52317">
    <property type="entry name" value="Class I glutamine amidotransferase-like"/>
    <property type="match status" value="1"/>
</dbReference>
<name>A0ABP3X890_9FIRM</name>
<gene>
    <name evidence="3" type="ORF">GCM10008917_05020</name>
</gene>
<dbReference type="PRINTS" id="PR00099">
    <property type="entry name" value="CPSGATASE"/>
</dbReference>
<keyword evidence="1" id="KW-0315">Glutamine amidotransferase</keyword>
<dbReference type="RefSeq" id="WP_346041905.1">
    <property type="nucleotide sequence ID" value="NZ_BAAACP010000002.1"/>
</dbReference>
<dbReference type="PROSITE" id="PS51273">
    <property type="entry name" value="GATASE_TYPE_1"/>
    <property type="match status" value="1"/>
</dbReference>
<reference evidence="4" key="1">
    <citation type="journal article" date="2019" name="Int. J. Syst. Evol. Microbiol.">
        <title>The Global Catalogue of Microorganisms (GCM) 10K type strain sequencing project: providing services to taxonomists for standard genome sequencing and annotation.</title>
        <authorList>
            <consortium name="The Broad Institute Genomics Platform"/>
            <consortium name="The Broad Institute Genome Sequencing Center for Infectious Disease"/>
            <person name="Wu L."/>
            <person name="Ma J."/>
        </authorList>
    </citation>
    <scope>NUCLEOTIDE SEQUENCE [LARGE SCALE GENOMIC DNA]</scope>
    <source>
        <strain evidence="4">JCM 6486</strain>
    </source>
</reference>
<evidence type="ECO:0000259" key="2">
    <source>
        <dbReference type="Pfam" id="PF00117"/>
    </source>
</evidence>
<evidence type="ECO:0000313" key="3">
    <source>
        <dbReference type="EMBL" id="GAA0861888.1"/>
    </source>
</evidence>
<evidence type="ECO:0000256" key="1">
    <source>
        <dbReference type="ARBA" id="ARBA00022962"/>
    </source>
</evidence>
<dbReference type="Proteomes" id="UP001400965">
    <property type="component" value="Unassembled WGS sequence"/>
</dbReference>
<sequence>MILMIDNYDSFVYNLVQFLGELGEEILVKRNDEITIEEIENINPEIIVLSPGPCSPKESGICIDIVNNFKGKKPILGICLGHQIIGHAFGASIVKAKQPVHGKVYAIKHTNKGVFKNLNNPLNVTRYHSLIIDEKTLPDEIEITSKTIDGEIMGIKCKNYNIEGVQFHPEAILSEQGHDILKNFINKSREYKEKNIC</sequence>
<dbReference type="PRINTS" id="PR00096">
    <property type="entry name" value="GATASE"/>
</dbReference>
<dbReference type="NCBIfam" id="TIGR00566">
    <property type="entry name" value="trpG_papA"/>
    <property type="match status" value="1"/>
</dbReference>
<dbReference type="PANTHER" id="PTHR43418:SF4">
    <property type="entry name" value="MULTIFUNCTIONAL TRYPTOPHAN BIOSYNTHESIS PROTEIN"/>
    <property type="match status" value="1"/>
</dbReference>
<dbReference type="InterPro" id="IPR050472">
    <property type="entry name" value="Anth_synth/Amidotransfase"/>
</dbReference>
<evidence type="ECO:0000313" key="4">
    <source>
        <dbReference type="Proteomes" id="UP001400965"/>
    </source>
</evidence>
<dbReference type="Pfam" id="PF00117">
    <property type="entry name" value="GATase"/>
    <property type="match status" value="1"/>
</dbReference>
<protein>
    <submittedName>
        <fullName evidence="3">Aminodeoxychorismate/anthranilate synthase component II</fullName>
    </submittedName>
</protein>
<dbReference type="CDD" id="cd01743">
    <property type="entry name" value="GATase1_Anthranilate_Synthase"/>
    <property type="match status" value="1"/>
</dbReference>
<comment type="caution">
    <text evidence="3">The sequence shown here is derived from an EMBL/GenBank/DDBJ whole genome shotgun (WGS) entry which is preliminary data.</text>
</comment>
<dbReference type="EMBL" id="BAAACP010000002">
    <property type="protein sequence ID" value="GAA0861888.1"/>
    <property type="molecule type" value="Genomic_DNA"/>
</dbReference>
<dbReference type="InterPro" id="IPR017926">
    <property type="entry name" value="GATASE"/>
</dbReference>
<keyword evidence="4" id="KW-1185">Reference proteome</keyword>
<organism evidence="3 4">
    <name type="scientific">Paraclostridium tenue</name>
    <dbReference type="NCBI Taxonomy" id="1737"/>
    <lineage>
        <taxon>Bacteria</taxon>
        <taxon>Bacillati</taxon>
        <taxon>Bacillota</taxon>
        <taxon>Clostridia</taxon>
        <taxon>Peptostreptococcales</taxon>
        <taxon>Peptostreptococcaceae</taxon>
        <taxon>Paraclostridium</taxon>
    </lineage>
</organism>
<dbReference type="PRINTS" id="PR00097">
    <property type="entry name" value="ANTSNTHASEII"/>
</dbReference>